<dbReference type="InterPro" id="IPR011005">
    <property type="entry name" value="Dihydropteroate_synth-like_sf"/>
</dbReference>
<keyword evidence="9" id="KW-0289">Folate biosynthesis</keyword>
<protein>
    <recommendedName>
        <fullName evidence="5">dihydropteroate synthase</fullName>
        <ecNumber evidence="5">2.5.1.15</ecNumber>
    </recommendedName>
</protein>
<evidence type="ECO:0000256" key="9">
    <source>
        <dbReference type="ARBA" id="ARBA00022909"/>
    </source>
</evidence>
<dbReference type="Gene3D" id="3.20.20.20">
    <property type="entry name" value="Dihydropteroate synthase-like"/>
    <property type="match status" value="1"/>
</dbReference>
<keyword evidence="8" id="KW-0460">Magnesium</keyword>
<comment type="pathway">
    <text evidence="3">Cofactor biosynthesis; tetrahydrofolate biosynthesis; 7,8-dihydrofolate from 2-amino-4-hydroxy-6-hydroxymethyl-7,8-dihydropteridine diphosphate and 4-aminobenzoate: step 1/2.</text>
</comment>
<evidence type="ECO:0000256" key="5">
    <source>
        <dbReference type="ARBA" id="ARBA00012458"/>
    </source>
</evidence>
<dbReference type="PANTHER" id="PTHR20941:SF1">
    <property type="entry name" value="FOLIC ACID SYNTHESIS PROTEIN FOL1"/>
    <property type="match status" value="1"/>
</dbReference>
<keyword evidence="6 11" id="KW-0808">Transferase</keyword>
<evidence type="ECO:0000256" key="7">
    <source>
        <dbReference type="ARBA" id="ARBA00022723"/>
    </source>
</evidence>
<sequence length="283" mass="29424">MGILNVTDDSFSDGGRYVAVDSALAHAHQMLAEGADIIDVGGESTRPGATRVDPQQEASRIRPVIEQLSAINTVTSIDTMRASTAAVAVEAGVHYLNDVSGGLADPDMLTVAAQSGLPIILMHWKADTFESAAGYEQHGDIVAHVREFLLRRVDAAVAAGVAPEKVIVDPGIGFAKSPQDNWRLLQATGQLAGEFADQGLRMLIGASRKRFLTALRPAADGAPGDPSSADDATAAVSAIAAMQGAWAVRVHAVAPSRAAVDVAYAVATGSGPDVPEDWRARRG</sequence>
<dbReference type="PROSITE" id="PS50972">
    <property type="entry name" value="PTERIN_BINDING"/>
    <property type="match status" value="1"/>
</dbReference>
<dbReference type="PANTHER" id="PTHR20941">
    <property type="entry name" value="FOLATE SYNTHESIS PROTEINS"/>
    <property type="match status" value="1"/>
</dbReference>
<gene>
    <name evidence="11" type="primary">folP</name>
    <name evidence="11" type="ORF">F8377_08070</name>
</gene>
<dbReference type="InterPro" id="IPR000489">
    <property type="entry name" value="Pterin-binding_dom"/>
</dbReference>
<dbReference type="Pfam" id="PF00809">
    <property type="entry name" value="Pterin_bind"/>
    <property type="match status" value="1"/>
</dbReference>
<dbReference type="Proteomes" id="UP000436181">
    <property type="component" value="Unassembled WGS sequence"/>
</dbReference>
<evidence type="ECO:0000256" key="2">
    <source>
        <dbReference type="ARBA" id="ARBA00001946"/>
    </source>
</evidence>
<reference evidence="11 12" key="1">
    <citation type="submission" date="2019-10" db="EMBL/GenBank/DDBJ databases">
        <title>Corynebacterium sp novel species isolated from the respiratory tract of Marmot.</title>
        <authorList>
            <person name="Zhang G."/>
        </authorList>
    </citation>
    <scope>NUCLEOTIDE SEQUENCE [LARGE SCALE GENOMIC DNA]</scope>
    <source>
        <strain evidence="11 12">336</strain>
    </source>
</reference>
<dbReference type="EC" id="2.5.1.15" evidence="5"/>
<evidence type="ECO:0000256" key="3">
    <source>
        <dbReference type="ARBA" id="ARBA00004763"/>
    </source>
</evidence>
<dbReference type="GO" id="GO:0004156">
    <property type="term" value="F:dihydropteroate synthase activity"/>
    <property type="evidence" value="ECO:0007669"/>
    <property type="project" value="UniProtKB-EC"/>
</dbReference>
<name>A0ABQ6VCS0_9CORY</name>
<comment type="caution">
    <text evidence="11">The sequence shown here is derived from an EMBL/GenBank/DDBJ whole genome shotgun (WGS) entry which is preliminary data.</text>
</comment>
<dbReference type="InterPro" id="IPR006390">
    <property type="entry name" value="DHP_synth_dom"/>
</dbReference>
<dbReference type="PROSITE" id="PS00793">
    <property type="entry name" value="DHPS_2"/>
    <property type="match status" value="1"/>
</dbReference>
<evidence type="ECO:0000256" key="6">
    <source>
        <dbReference type="ARBA" id="ARBA00022679"/>
    </source>
</evidence>
<dbReference type="NCBIfam" id="TIGR01496">
    <property type="entry name" value="DHPS"/>
    <property type="match status" value="1"/>
</dbReference>
<keyword evidence="7" id="KW-0479">Metal-binding</keyword>
<proteinExistence type="inferred from homology"/>
<feature type="domain" description="Pterin-binding" evidence="10">
    <location>
        <begin position="1"/>
        <end position="261"/>
    </location>
</feature>
<keyword evidence="12" id="KW-1185">Reference proteome</keyword>
<accession>A0ABQ6VCS0</accession>
<evidence type="ECO:0000313" key="11">
    <source>
        <dbReference type="EMBL" id="KAB3520020.1"/>
    </source>
</evidence>
<dbReference type="EMBL" id="WBZJ01000003">
    <property type="protein sequence ID" value="KAB3520020.1"/>
    <property type="molecule type" value="Genomic_DNA"/>
</dbReference>
<comment type="catalytic activity">
    <reaction evidence="1">
        <text>(7,8-dihydropterin-6-yl)methyl diphosphate + 4-aminobenzoate = 7,8-dihydropteroate + diphosphate</text>
        <dbReference type="Rhea" id="RHEA:19949"/>
        <dbReference type="ChEBI" id="CHEBI:17836"/>
        <dbReference type="ChEBI" id="CHEBI:17839"/>
        <dbReference type="ChEBI" id="CHEBI:33019"/>
        <dbReference type="ChEBI" id="CHEBI:72950"/>
        <dbReference type="EC" id="2.5.1.15"/>
    </reaction>
</comment>
<dbReference type="InterPro" id="IPR045031">
    <property type="entry name" value="DHP_synth-like"/>
</dbReference>
<evidence type="ECO:0000313" key="12">
    <source>
        <dbReference type="Proteomes" id="UP000436181"/>
    </source>
</evidence>
<comment type="similarity">
    <text evidence="4">Belongs to the DHPS family.</text>
</comment>
<evidence type="ECO:0000256" key="1">
    <source>
        <dbReference type="ARBA" id="ARBA00000012"/>
    </source>
</evidence>
<organism evidence="11 12">
    <name type="scientific">Corynebacterium zhongnanshanii</name>
    <dbReference type="NCBI Taxonomy" id="2768834"/>
    <lineage>
        <taxon>Bacteria</taxon>
        <taxon>Bacillati</taxon>
        <taxon>Actinomycetota</taxon>
        <taxon>Actinomycetes</taxon>
        <taxon>Mycobacteriales</taxon>
        <taxon>Corynebacteriaceae</taxon>
        <taxon>Corynebacterium</taxon>
    </lineage>
</organism>
<evidence type="ECO:0000259" key="10">
    <source>
        <dbReference type="PROSITE" id="PS50972"/>
    </source>
</evidence>
<evidence type="ECO:0000256" key="8">
    <source>
        <dbReference type="ARBA" id="ARBA00022842"/>
    </source>
</evidence>
<dbReference type="CDD" id="cd00739">
    <property type="entry name" value="DHPS"/>
    <property type="match status" value="1"/>
</dbReference>
<evidence type="ECO:0000256" key="4">
    <source>
        <dbReference type="ARBA" id="ARBA00009503"/>
    </source>
</evidence>
<comment type="cofactor">
    <cofactor evidence="2">
        <name>Mg(2+)</name>
        <dbReference type="ChEBI" id="CHEBI:18420"/>
    </cofactor>
</comment>
<dbReference type="SUPFAM" id="SSF51717">
    <property type="entry name" value="Dihydropteroate synthetase-like"/>
    <property type="match status" value="1"/>
</dbReference>